<dbReference type="SUPFAM" id="SSF53448">
    <property type="entry name" value="Nucleotide-diphospho-sugar transferases"/>
    <property type="match status" value="1"/>
</dbReference>
<reference evidence="3" key="1">
    <citation type="submission" date="2022-06" db="EMBL/GenBank/DDBJ databases">
        <title>Genome sequence of Phormidium yuhuli AB48 isolated from an industrial photobioreactor environment.</title>
        <authorList>
            <person name="Qiu Y."/>
            <person name="Noonan A.J.C."/>
            <person name="Dofher K."/>
            <person name="Koch M."/>
            <person name="Kieft B."/>
            <person name="Lin X."/>
            <person name="Ziels R.M."/>
            <person name="Hallam S.J."/>
        </authorList>
    </citation>
    <scope>NUCLEOTIDE SEQUENCE</scope>
    <source>
        <strain evidence="3">AB48</strain>
    </source>
</reference>
<dbReference type="InterPro" id="IPR001173">
    <property type="entry name" value="Glyco_trans_2-like"/>
</dbReference>
<name>A0ABY5AQ95_9CYAN</name>
<dbReference type="Gene3D" id="3.40.50.150">
    <property type="entry name" value="Vaccinia Virus protein VP39"/>
    <property type="match status" value="1"/>
</dbReference>
<dbReference type="Pfam" id="PF13489">
    <property type="entry name" value="Methyltransf_23"/>
    <property type="match status" value="1"/>
</dbReference>
<gene>
    <name evidence="3" type="ORF">NEA10_01220</name>
</gene>
<dbReference type="EC" id="2.4.-.-" evidence="3"/>
<dbReference type="Pfam" id="PF00535">
    <property type="entry name" value="Glycos_transf_2"/>
    <property type="match status" value="1"/>
</dbReference>
<accession>A0ABY5AQ95</accession>
<keyword evidence="3" id="KW-0808">Transferase</keyword>
<evidence type="ECO:0000259" key="1">
    <source>
        <dbReference type="Pfam" id="PF00535"/>
    </source>
</evidence>
<dbReference type="InterPro" id="IPR050834">
    <property type="entry name" value="Glycosyltransf_2"/>
</dbReference>
<dbReference type="CDD" id="cd02440">
    <property type="entry name" value="AdoMet_MTases"/>
    <property type="match status" value="1"/>
</dbReference>
<feature type="domain" description="Glycosyltransferase 2-like" evidence="1">
    <location>
        <begin position="7"/>
        <end position="112"/>
    </location>
</feature>
<evidence type="ECO:0000259" key="2">
    <source>
        <dbReference type="Pfam" id="PF13524"/>
    </source>
</evidence>
<proteinExistence type="predicted"/>
<dbReference type="InterPro" id="IPR029044">
    <property type="entry name" value="Nucleotide-diphossugar_trans"/>
</dbReference>
<dbReference type="PANTHER" id="PTHR43685">
    <property type="entry name" value="GLYCOSYLTRANSFERASE"/>
    <property type="match status" value="1"/>
</dbReference>
<keyword evidence="3" id="KW-0328">Glycosyltransferase</keyword>
<dbReference type="Gene3D" id="3.40.50.2000">
    <property type="entry name" value="Glycogen Phosphorylase B"/>
    <property type="match status" value="1"/>
</dbReference>
<dbReference type="SUPFAM" id="SSF53335">
    <property type="entry name" value="S-adenosyl-L-methionine-dependent methyltransferases"/>
    <property type="match status" value="1"/>
</dbReference>
<dbReference type="Pfam" id="PF13524">
    <property type="entry name" value="Glyco_trans_1_2"/>
    <property type="match status" value="1"/>
</dbReference>
<evidence type="ECO:0000313" key="4">
    <source>
        <dbReference type="Proteomes" id="UP001056708"/>
    </source>
</evidence>
<dbReference type="Gene3D" id="3.90.550.10">
    <property type="entry name" value="Spore Coat Polysaccharide Biosynthesis Protein SpsA, Chain A"/>
    <property type="match status" value="1"/>
</dbReference>
<dbReference type="RefSeq" id="WP_252663417.1">
    <property type="nucleotide sequence ID" value="NZ_CP098611.1"/>
</dbReference>
<dbReference type="GO" id="GO:0016757">
    <property type="term" value="F:glycosyltransferase activity"/>
    <property type="evidence" value="ECO:0007669"/>
    <property type="project" value="UniProtKB-KW"/>
</dbReference>
<dbReference type="Proteomes" id="UP001056708">
    <property type="component" value="Chromosome"/>
</dbReference>
<organism evidence="3 4">
    <name type="scientific">Phormidium yuhuli AB48</name>
    <dbReference type="NCBI Taxonomy" id="2940671"/>
    <lineage>
        <taxon>Bacteria</taxon>
        <taxon>Bacillati</taxon>
        <taxon>Cyanobacteriota</taxon>
        <taxon>Cyanophyceae</taxon>
        <taxon>Oscillatoriophycideae</taxon>
        <taxon>Oscillatoriales</taxon>
        <taxon>Oscillatoriaceae</taxon>
        <taxon>Phormidium</taxon>
        <taxon>Phormidium yuhuli</taxon>
    </lineage>
</organism>
<evidence type="ECO:0000313" key="3">
    <source>
        <dbReference type="EMBL" id="USR91392.1"/>
    </source>
</evidence>
<dbReference type="PANTHER" id="PTHR43685:SF2">
    <property type="entry name" value="GLYCOSYLTRANSFERASE 2-LIKE DOMAIN-CONTAINING PROTEIN"/>
    <property type="match status" value="1"/>
</dbReference>
<dbReference type="SUPFAM" id="SSF53756">
    <property type="entry name" value="UDP-Glycosyltransferase/glycogen phosphorylase"/>
    <property type="match status" value="1"/>
</dbReference>
<keyword evidence="4" id="KW-1185">Reference proteome</keyword>
<sequence>MSSPLVSLITPCYNDKRYIRQALESVQQSKYSNIEHFVIDDGSTDGTDEYLDELRSQFSFYFIKSAKHIGVAAARNLAISLSKGKYILPLDSDNYFAPGYIETLVNQAEQLPEKYCPLYPTMVLFGEVNTTIPAQPWSVDKLLKAPFIHVNSLFPRKAFDAVKGFDPNLPLFEDYDLFIAMALKGFVGYPVPEARLHYRIRQDGLADHFNQRGGETQTQRCRRYIFRKRQGELEHLKLDNHPQVSIHLQGTRRQRPNETLNTRLLHLIPPDAMRVIEIGCQTGEMGEAYKRINPHGTYLGIDENSEHLATAKSRLDQVFQSSLSQIANLAIAPGSIDCVLISLNLAQVTEPVKLLQTLRLWLNPNGQVICAVPNPYYWQAILGLLQGQHQDTLDVNDVQKIFTAANLQLFEMERYGDGTEESAAFQKQLKPVLDAYKIPLNGYEKRSKTEAYLVRAWKGEQPLKRLFVQTVLISTMASDQVRVYQPDRCIRTIPGVRTDAGLYNVRLDAALPGEEKVFIWQRSRLTKADAIQKQRQLIDAGYLIVVEMDDDPRFWQEHIDTDFITYRSCHCIQTSTEPLAQFLRQFNPYVKIFPNQLPELPPAREYRQDGRMTVFFGALNRERDWQPLVDRINRVLKPLGDRVQVQVVHDQKFFQALETPHKHFEPTCSYHRYHELLRQADLALLPLNYTEFNSMKSDLKFIECSGQGVAVLASPTVYAASVQDGQTGVIYETLEQFEERFRRLVTDTPWRRQLAQNAYDWVRDHRLLSLHYRERVTWYWEMRSRLPELNEALRQRVPEIFP</sequence>
<feature type="domain" description="Spore protein YkvP/CgeB glycosyl transferase-like" evidence="2">
    <location>
        <begin position="644"/>
        <end position="765"/>
    </location>
</feature>
<dbReference type="InterPro" id="IPR055259">
    <property type="entry name" value="YkvP/CgeB_Glyco_trans-like"/>
</dbReference>
<dbReference type="InterPro" id="IPR029063">
    <property type="entry name" value="SAM-dependent_MTases_sf"/>
</dbReference>
<protein>
    <submittedName>
        <fullName evidence="3">Glycosyltransferase</fullName>
        <ecNumber evidence="3">2.4.-.-</ecNumber>
    </submittedName>
</protein>
<dbReference type="EMBL" id="CP098611">
    <property type="protein sequence ID" value="USR91392.1"/>
    <property type="molecule type" value="Genomic_DNA"/>
</dbReference>